<dbReference type="InterPro" id="IPR009346">
    <property type="entry name" value="GRIM-19"/>
</dbReference>
<comment type="caution">
    <text evidence="15">The sequence shown here is derived from an EMBL/GenBank/DDBJ whole genome shotgun (WGS) entry which is preliminary data.</text>
</comment>
<protein>
    <recommendedName>
        <fullName evidence="3 14">NADH dehydrogenase [ubiquinone] 1 alpha subcomplex subunit 13</fullName>
    </recommendedName>
</protein>
<evidence type="ECO:0000256" key="13">
    <source>
        <dbReference type="ARBA" id="ARBA00046797"/>
    </source>
</evidence>
<evidence type="ECO:0000256" key="9">
    <source>
        <dbReference type="ARBA" id="ARBA00022989"/>
    </source>
</evidence>
<gene>
    <name evidence="15" type="ORF">KUF71_006164</name>
</gene>
<reference evidence="15" key="2">
    <citation type="journal article" date="2023" name="BMC Genomics">
        <title>Pest status, molecular evolution, and epigenetic factors derived from the genome assembly of Frankliniella fusca, a thysanopteran phytovirus vector.</title>
        <authorList>
            <person name="Catto M.A."/>
            <person name="Labadie P.E."/>
            <person name="Jacobson A.L."/>
            <person name="Kennedy G.G."/>
            <person name="Srinivasan R."/>
            <person name="Hunt B.G."/>
        </authorList>
    </citation>
    <scope>NUCLEOTIDE SEQUENCE</scope>
    <source>
        <strain evidence="15">PL_HMW_Pooled</strain>
    </source>
</reference>
<keyword evidence="16" id="KW-1185">Reference proteome</keyword>
<evidence type="ECO:0000256" key="14">
    <source>
        <dbReference type="RuleBase" id="RU368034"/>
    </source>
</evidence>
<evidence type="ECO:0000256" key="2">
    <source>
        <dbReference type="ARBA" id="ARBA00007312"/>
    </source>
</evidence>
<evidence type="ECO:0000313" key="15">
    <source>
        <dbReference type="EMBL" id="KAK3916327.1"/>
    </source>
</evidence>
<keyword evidence="5 14" id="KW-0679">Respiratory chain</keyword>
<keyword evidence="8 14" id="KW-0249">Electron transport</keyword>
<comment type="function">
    <text evidence="14">Complex I functions in the transfer of electrons from NADH to the respiratory chain. Accessory subunit of the mitochondrial membrane respiratory chain NADH dehydrogenase (Complex I), that is believed not to be involved in catalysis.</text>
</comment>
<dbReference type="Proteomes" id="UP001219518">
    <property type="component" value="Unassembled WGS sequence"/>
</dbReference>
<accession>A0AAE1LFK5</accession>
<evidence type="ECO:0000256" key="12">
    <source>
        <dbReference type="ARBA" id="ARBA00045908"/>
    </source>
</evidence>
<keyword evidence="11 14" id="KW-0472">Membrane</keyword>
<name>A0AAE1LFK5_9NEOP</name>
<evidence type="ECO:0000256" key="11">
    <source>
        <dbReference type="ARBA" id="ARBA00023136"/>
    </source>
</evidence>
<evidence type="ECO:0000256" key="7">
    <source>
        <dbReference type="ARBA" id="ARBA00022792"/>
    </source>
</evidence>
<keyword evidence="7 14" id="KW-0999">Mitochondrion inner membrane</keyword>
<keyword evidence="10 14" id="KW-0496">Mitochondrion</keyword>
<dbReference type="GO" id="GO:0045271">
    <property type="term" value="C:respiratory chain complex I"/>
    <property type="evidence" value="ECO:0007669"/>
    <property type="project" value="UniProtKB-UniRule"/>
</dbReference>
<evidence type="ECO:0000256" key="10">
    <source>
        <dbReference type="ARBA" id="ARBA00023128"/>
    </source>
</evidence>
<keyword evidence="9 14" id="KW-1133">Transmembrane helix</keyword>
<dbReference type="PANTHER" id="PTHR12966:SF0">
    <property type="entry name" value="NADH DEHYDROGENASE [UBIQUINONE] 1 ALPHA SUBCOMPLEX SUBUNIT 13"/>
    <property type="match status" value="1"/>
</dbReference>
<evidence type="ECO:0000256" key="1">
    <source>
        <dbReference type="ARBA" id="ARBA00004298"/>
    </source>
</evidence>
<dbReference type="AlphaFoldDB" id="A0AAE1LFK5"/>
<feature type="transmembrane region" description="Helical" evidence="14">
    <location>
        <begin position="35"/>
        <end position="52"/>
    </location>
</feature>
<comment type="subunit">
    <text evidence="13">Complex I is composed of 45 different subunits. Interacts with CARD15, but not with CARD4. Interacts with STAT3, but not with STAT1, STAT2 and STAT5A. Interacts with OLFM4.</text>
</comment>
<sequence length="150" mass="17213">MSTVTPPQDLPPPGGFGKVQYEKVPHKVVFNGNRLSVAIIASYVVGSVAYYFSCQRMKKIYLEKRSGRIAVQPFLLAERDRQVLKQMRKNRDAEENLMKDVPGWEVGTLYGTPVYNTVGENEWIGYDYDSYYAHTSPADRLEYQDAFLYL</sequence>
<dbReference type="Pfam" id="PF06212">
    <property type="entry name" value="GRIM-19"/>
    <property type="match status" value="1"/>
</dbReference>
<evidence type="ECO:0000256" key="3">
    <source>
        <dbReference type="ARBA" id="ARBA00018192"/>
    </source>
</evidence>
<keyword evidence="4 14" id="KW-0813">Transport</keyword>
<keyword evidence="6 14" id="KW-0812">Transmembrane</keyword>
<organism evidence="15 16">
    <name type="scientific">Frankliniella fusca</name>
    <dbReference type="NCBI Taxonomy" id="407009"/>
    <lineage>
        <taxon>Eukaryota</taxon>
        <taxon>Metazoa</taxon>
        <taxon>Ecdysozoa</taxon>
        <taxon>Arthropoda</taxon>
        <taxon>Hexapoda</taxon>
        <taxon>Insecta</taxon>
        <taxon>Pterygota</taxon>
        <taxon>Neoptera</taxon>
        <taxon>Paraneoptera</taxon>
        <taxon>Thysanoptera</taxon>
        <taxon>Terebrantia</taxon>
        <taxon>Thripoidea</taxon>
        <taxon>Thripidae</taxon>
        <taxon>Frankliniella</taxon>
    </lineage>
</organism>
<dbReference type="EMBL" id="JAHWGI010000516">
    <property type="protein sequence ID" value="KAK3916327.1"/>
    <property type="molecule type" value="Genomic_DNA"/>
</dbReference>
<comment type="similarity">
    <text evidence="2 14">Belongs to the complex I NDUFA13 subunit family.</text>
</comment>
<dbReference type="GO" id="GO:0005743">
    <property type="term" value="C:mitochondrial inner membrane"/>
    <property type="evidence" value="ECO:0007669"/>
    <property type="project" value="UniProtKB-SubCell"/>
</dbReference>
<comment type="subcellular location">
    <subcellularLocation>
        <location evidence="1 14">Mitochondrion inner membrane</location>
        <topology evidence="1 14">Single-pass membrane protein</topology>
        <orientation evidence="1 14">Matrix side</orientation>
    </subcellularLocation>
</comment>
<comment type="function">
    <text evidence="12">Accessory subunit of the mitochondrial membrane respiratory chain NADH dehydrogenase (Complex I), that is believed not to be involved in catalysis. Complex I functions in the transfer of electrons from NADH to the respiratory chain. The immediate electron acceptor for the enzyme is believed to be ubiquinone. Involved in the interferon/all-trans-retinoic acid (IFN/RA) induced cell death. This apoptotic activity is inhibited by interaction with viral IRF1. Prevents the transactivation of STAT3 target genes. May play a role in CARD15-mediated innate mucosal responses and serve to regulate intestinal epithelial cell responses to microbes.</text>
</comment>
<proteinExistence type="inferred from homology"/>
<dbReference type="PANTHER" id="PTHR12966">
    <property type="entry name" value="NADH DEHYDROGENASE UBIQUINONE 1 ALPHA SUBCOMPLEX SUBUNIT 13"/>
    <property type="match status" value="1"/>
</dbReference>
<evidence type="ECO:0000256" key="5">
    <source>
        <dbReference type="ARBA" id="ARBA00022660"/>
    </source>
</evidence>
<evidence type="ECO:0000256" key="4">
    <source>
        <dbReference type="ARBA" id="ARBA00022448"/>
    </source>
</evidence>
<evidence type="ECO:0000313" key="16">
    <source>
        <dbReference type="Proteomes" id="UP001219518"/>
    </source>
</evidence>
<evidence type="ECO:0000256" key="8">
    <source>
        <dbReference type="ARBA" id="ARBA00022982"/>
    </source>
</evidence>
<evidence type="ECO:0000256" key="6">
    <source>
        <dbReference type="ARBA" id="ARBA00022692"/>
    </source>
</evidence>
<reference evidence="15" key="1">
    <citation type="submission" date="2021-07" db="EMBL/GenBank/DDBJ databases">
        <authorList>
            <person name="Catto M.A."/>
            <person name="Jacobson A."/>
            <person name="Kennedy G."/>
            <person name="Labadie P."/>
            <person name="Hunt B.G."/>
            <person name="Srinivasan R."/>
        </authorList>
    </citation>
    <scope>NUCLEOTIDE SEQUENCE</scope>
    <source>
        <strain evidence="15">PL_HMW_Pooled</strain>
        <tissue evidence="15">Head</tissue>
    </source>
</reference>